<dbReference type="PANTHER" id="PTHR48063">
    <property type="entry name" value="LRR RECEPTOR-LIKE KINASE"/>
    <property type="match status" value="1"/>
</dbReference>
<dbReference type="GO" id="GO:0005886">
    <property type="term" value="C:plasma membrane"/>
    <property type="evidence" value="ECO:0007669"/>
    <property type="project" value="UniProtKB-SubCell"/>
</dbReference>
<feature type="signal peptide" evidence="12">
    <location>
        <begin position="1"/>
        <end position="17"/>
    </location>
</feature>
<dbReference type="SUPFAM" id="SSF52058">
    <property type="entry name" value="L domain-like"/>
    <property type="match status" value="1"/>
</dbReference>
<dbReference type="InterPro" id="IPR046956">
    <property type="entry name" value="RLP23-like"/>
</dbReference>
<dbReference type="Pfam" id="PF13855">
    <property type="entry name" value="LRR_8"/>
    <property type="match status" value="1"/>
</dbReference>
<keyword evidence="9" id="KW-0472">Membrane</keyword>
<evidence type="ECO:0000256" key="4">
    <source>
        <dbReference type="ARBA" id="ARBA00022614"/>
    </source>
</evidence>
<dbReference type="Pfam" id="PF00560">
    <property type="entry name" value="LRR_1"/>
    <property type="match status" value="4"/>
</dbReference>
<accession>A0AAN7IHN7</accession>
<evidence type="ECO:0000256" key="6">
    <source>
        <dbReference type="ARBA" id="ARBA00022729"/>
    </source>
</evidence>
<evidence type="ECO:0000313" key="14">
    <source>
        <dbReference type="Proteomes" id="UP001324115"/>
    </source>
</evidence>
<name>A0AAN7IHN7_QUERU</name>
<keyword evidence="3" id="KW-1003">Cell membrane</keyword>
<comment type="similarity">
    <text evidence="2">Belongs to the RLP family.</text>
</comment>
<dbReference type="FunFam" id="3.80.10.10:FF:000041">
    <property type="entry name" value="LRR receptor-like serine/threonine-protein kinase ERECTA"/>
    <property type="match status" value="1"/>
</dbReference>
<keyword evidence="5" id="KW-0812">Transmembrane</keyword>
<dbReference type="Proteomes" id="UP001324115">
    <property type="component" value="Unassembled WGS sequence"/>
</dbReference>
<comment type="caution">
    <text evidence="13">The sequence shown here is derived from an EMBL/GenBank/DDBJ whole genome shotgun (WGS) entry which is preliminary data.</text>
</comment>
<keyword evidence="4" id="KW-0433">Leucine-rich repeat</keyword>
<keyword evidence="14" id="KW-1185">Reference proteome</keyword>
<keyword evidence="8" id="KW-1133">Transmembrane helix</keyword>
<evidence type="ECO:0000256" key="5">
    <source>
        <dbReference type="ARBA" id="ARBA00022692"/>
    </source>
</evidence>
<dbReference type="InterPro" id="IPR003591">
    <property type="entry name" value="Leu-rich_rpt_typical-subtyp"/>
</dbReference>
<evidence type="ECO:0000256" key="1">
    <source>
        <dbReference type="ARBA" id="ARBA00004251"/>
    </source>
</evidence>
<reference evidence="13 14" key="1">
    <citation type="journal article" date="2023" name="G3 (Bethesda)">
        <title>A haplotype-resolved chromosome-scale genome for Quercus rubra L. provides insights into the genetics of adaptive traits for red oak species.</title>
        <authorList>
            <person name="Kapoor B."/>
            <person name="Jenkins J."/>
            <person name="Schmutz J."/>
            <person name="Zhebentyayeva T."/>
            <person name="Kuelheim C."/>
            <person name="Coggeshall M."/>
            <person name="Heim C."/>
            <person name="Lasky J.R."/>
            <person name="Leites L."/>
            <person name="Islam-Faridi N."/>
            <person name="Romero-Severson J."/>
            <person name="DeLeo V.L."/>
            <person name="Lucas S.M."/>
            <person name="Lazic D."/>
            <person name="Gailing O."/>
            <person name="Carlson J."/>
            <person name="Staton M."/>
        </authorList>
    </citation>
    <scope>NUCLEOTIDE SEQUENCE [LARGE SCALE GENOMIC DNA]</scope>
    <source>
        <strain evidence="13">Pseudo-F2</strain>
    </source>
</reference>
<evidence type="ECO:0000256" key="8">
    <source>
        <dbReference type="ARBA" id="ARBA00022989"/>
    </source>
</evidence>
<keyword evidence="10" id="KW-0675">Receptor</keyword>
<feature type="chain" id="PRO_5043050414" evidence="12">
    <location>
        <begin position="18"/>
        <end position="563"/>
    </location>
</feature>
<evidence type="ECO:0000256" key="9">
    <source>
        <dbReference type="ARBA" id="ARBA00023136"/>
    </source>
</evidence>
<dbReference type="SMART" id="SM00369">
    <property type="entry name" value="LRR_TYP"/>
    <property type="match status" value="5"/>
</dbReference>
<evidence type="ECO:0000313" key="13">
    <source>
        <dbReference type="EMBL" id="KAK4571636.1"/>
    </source>
</evidence>
<sequence>MNTFLFFGLLIIASIHANFYSEEFGVHCIESEQQAPLKFKQHLNDPLNQLTSWARVVFHNVTSHVHELHLSDPQVLFSAKTTLKLAYEQSKFHCNINPSLLDLKHLNYLDLSYNNFNGTQIPKFLILMGSLRFFNLSYAGYGGVILYHLGNLSNLHYLNLEGNDSYVNNLQWLSGFPLLQHLDMSYVNLSIAFDWLHDINKLSSLLELQLSDCAPPYIPLTPSVNFSSLTTLDLSSNHFGNTLIPSWIFGLCNMLSLDLSDNDFHGLIPVDLQNMTFLTHLDLSSNYFNSSIPYWLYIFIHLESLNLGSNKLQGLISNVVGNLTSIISIDLSYNENGGMLRRLLGNLCNLREIILSSNHWSQEISEILKSLLGCLSYSLEFLKLKIPKSQMILFTFSIIDLRSNHFKVPLPYIYSNVTMLDLSNNLFVGCYKMNESKQAELLNLGKNLLSRKIPDCWMKWNSLVVLNLENNNFTGNIPALIGSLTLLRSLHLYNNKFSRKLPSSLKNCEELVIIDVAKNKFEESMPSRIGHRCSSLMVLNLRSNHFYGHTQMGAKNCYHHTCF</sequence>
<dbReference type="InterPro" id="IPR032675">
    <property type="entry name" value="LRR_dom_sf"/>
</dbReference>
<dbReference type="FunFam" id="3.80.10.10:FF:000383">
    <property type="entry name" value="Leucine-rich repeat receptor protein kinase EMS1"/>
    <property type="match status" value="1"/>
</dbReference>
<dbReference type="PANTHER" id="PTHR48063:SF98">
    <property type="entry name" value="LRR RECEPTOR-LIKE SERINE_THREONINE-PROTEIN KINASE FLS2"/>
    <property type="match status" value="1"/>
</dbReference>
<protein>
    <submittedName>
        <fullName evidence="13">Uncharacterized protein</fullName>
    </submittedName>
</protein>
<dbReference type="AlphaFoldDB" id="A0AAN7IHN7"/>
<keyword evidence="11" id="KW-0325">Glycoprotein</keyword>
<keyword evidence="6 12" id="KW-0732">Signal</keyword>
<comment type="subcellular location">
    <subcellularLocation>
        <location evidence="1">Cell membrane</location>
        <topology evidence="1">Single-pass type I membrane protein</topology>
    </subcellularLocation>
</comment>
<evidence type="ECO:0000256" key="2">
    <source>
        <dbReference type="ARBA" id="ARBA00009592"/>
    </source>
</evidence>
<evidence type="ECO:0000256" key="10">
    <source>
        <dbReference type="ARBA" id="ARBA00023170"/>
    </source>
</evidence>
<dbReference type="InterPro" id="IPR001611">
    <property type="entry name" value="Leu-rich_rpt"/>
</dbReference>
<evidence type="ECO:0000256" key="12">
    <source>
        <dbReference type="SAM" id="SignalP"/>
    </source>
</evidence>
<dbReference type="Gene3D" id="3.80.10.10">
    <property type="entry name" value="Ribonuclease Inhibitor"/>
    <property type="match status" value="3"/>
</dbReference>
<evidence type="ECO:0000256" key="11">
    <source>
        <dbReference type="ARBA" id="ARBA00023180"/>
    </source>
</evidence>
<evidence type="ECO:0000256" key="7">
    <source>
        <dbReference type="ARBA" id="ARBA00022737"/>
    </source>
</evidence>
<proteinExistence type="inferred from homology"/>
<dbReference type="EMBL" id="JAXUIC010000009">
    <property type="protein sequence ID" value="KAK4571636.1"/>
    <property type="molecule type" value="Genomic_DNA"/>
</dbReference>
<keyword evidence="7" id="KW-0677">Repeat</keyword>
<dbReference type="SUPFAM" id="SSF52047">
    <property type="entry name" value="RNI-like"/>
    <property type="match status" value="1"/>
</dbReference>
<evidence type="ECO:0000256" key="3">
    <source>
        <dbReference type="ARBA" id="ARBA00022475"/>
    </source>
</evidence>
<organism evidence="13 14">
    <name type="scientific">Quercus rubra</name>
    <name type="common">Northern red oak</name>
    <name type="synonym">Quercus borealis</name>
    <dbReference type="NCBI Taxonomy" id="3512"/>
    <lineage>
        <taxon>Eukaryota</taxon>
        <taxon>Viridiplantae</taxon>
        <taxon>Streptophyta</taxon>
        <taxon>Embryophyta</taxon>
        <taxon>Tracheophyta</taxon>
        <taxon>Spermatophyta</taxon>
        <taxon>Magnoliopsida</taxon>
        <taxon>eudicotyledons</taxon>
        <taxon>Gunneridae</taxon>
        <taxon>Pentapetalae</taxon>
        <taxon>rosids</taxon>
        <taxon>fabids</taxon>
        <taxon>Fagales</taxon>
        <taxon>Fagaceae</taxon>
        <taxon>Quercus</taxon>
    </lineage>
</organism>
<gene>
    <name evidence="13" type="ORF">RGQ29_030159</name>
</gene>